<evidence type="ECO:0000313" key="10">
    <source>
        <dbReference type="Proteomes" id="UP000224871"/>
    </source>
</evidence>
<comment type="subcellular location">
    <subcellularLocation>
        <location evidence="1">Periplasm</location>
    </subcellularLocation>
</comment>
<dbReference type="Proteomes" id="UP000224871">
    <property type="component" value="Unassembled WGS sequence"/>
</dbReference>
<dbReference type="NCBIfam" id="NF047859">
    <property type="entry name" value="StressCuResBhsA"/>
    <property type="match status" value="1"/>
</dbReference>
<sequence>MKNIKFIAAVLSLSAISFGSFAATEVQNATGEKIGVVSVSGADTLDSLTEELSKKADEAGASYFRVVAATGHNKLYGIAELYK</sequence>
<evidence type="ECO:0000256" key="3">
    <source>
        <dbReference type="ARBA" id="ARBA00022764"/>
    </source>
</evidence>
<evidence type="ECO:0000259" key="6">
    <source>
        <dbReference type="Pfam" id="PF07338"/>
    </source>
</evidence>
<evidence type="ECO:0000313" key="7">
    <source>
        <dbReference type="EMBL" id="PHM37317.1"/>
    </source>
</evidence>
<dbReference type="PANTHER" id="PTHR34156">
    <property type="entry name" value="OUTER MEMBRANE PROTEIN-RELATED-RELATED"/>
    <property type="match status" value="1"/>
</dbReference>
<name>A0A1N6MSQ6_9GAMM</name>
<dbReference type="InterPro" id="IPR025543">
    <property type="entry name" value="Dodecin-like"/>
</dbReference>
<feature type="chain" id="PRO_5013088382" evidence="5">
    <location>
        <begin position="23"/>
        <end position="83"/>
    </location>
</feature>
<comment type="similarity">
    <text evidence="4">Belongs to the BhsA/McbA family.</text>
</comment>
<reference evidence="9" key="2">
    <citation type="submission" date="2016-12" db="EMBL/GenBank/DDBJ databases">
        <authorList>
            <person name="Gaudriault S."/>
        </authorList>
    </citation>
    <scope>NUCLEOTIDE SEQUENCE [LARGE SCALE GENOMIC DNA]</scope>
    <source>
        <strain evidence="9">HGB1681 (deposited as PTA-6826 in the American Type Culture Collection)</strain>
    </source>
</reference>
<dbReference type="Pfam" id="PF07338">
    <property type="entry name" value="YdgH_BhsA-like"/>
    <property type="match status" value="1"/>
</dbReference>
<feature type="domain" description="YdgH/BhsA/McbA-like" evidence="6">
    <location>
        <begin position="32"/>
        <end position="83"/>
    </location>
</feature>
<keyword evidence="10" id="KW-1185">Reference proteome</keyword>
<keyword evidence="3" id="KW-0574">Periplasm</keyword>
<evidence type="ECO:0000313" key="9">
    <source>
        <dbReference type="Proteomes" id="UP000196435"/>
    </source>
</evidence>
<proteinExistence type="inferred from homology"/>
<accession>A0A1N6MSQ6</accession>
<dbReference type="Gene3D" id="3.30.1660.10">
    <property type="entry name" value="Flavin-binding protein dodecin"/>
    <property type="match status" value="1"/>
</dbReference>
<evidence type="ECO:0000256" key="1">
    <source>
        <dbReference type="ARBA" id="ARBA00004418"/>
    </source>
</evidence>
<dbReference type="AlphaFoldDB" id="A0A1N6MSQ6"/>
<reference evidence="7 10" key="3">
    <citation type="journal article" date="2017" name="Nat. Microbiol.">
        <title>Natural product diversity associated with the nematode symbionts Photorhabdus and Xenorhabdus.</title>
        <authorList>
            <person name="Tobias N.J."/>
            <person name="Wolff H."/>
            <person name="Djahanschiri B."/>
            <person name="Grundmann F."/>
            <person name="Kronenwerth M."/>
            <person name="Shi Y.M."/>
            <person name="Simonyi S."/>
            <person name="Grun P."/>
            <person name="Shapiro-Ilan D."/>
            <person name="Pidot S.J."/>
            <person name="Stinear T.P."/>
            <person name="Ebersberger I."/>
            <person name="Bode H.B."/>
        </authorList>
    </citation>
    <scope>NUCLEOTIDE SEQUENCE [LARGE SCALE GENOMIC DNA]</scope>
    <source>
        <strain evidence="7 10">DSM 16336</strain>
    </source>
</reference>
<dbReference type="Proteomes" id="UP000196435">
    <property type="component" value="Unassembled WGS sequence"/>
</dbReference>
<feature type="signal peptide" evidence="5">
    <location>
        <begin position="1"/>
        <end position="22"/>
    </location>
</feature>
<dbReference type="InterPro" id="IPR051096">
    <property type="entry name" value="BhsA/McbA_stress_biofilm_assoc"/>
</dbReference>
<dbReference type="PANTHER" id="PTHR34156:SF1">
    <property type="entry name" value="PERIPLASMIC PROTEIN"/>
    <property type="match status" value="1"/>
</dbReference>
<evidence type="ECO:0000256" key="5">
    <source>
        <dbReference type="SAM" id="SignalP"/>
    </source>
</evidence>
<gene>
    <name evidence="8" type="primary">bhsA</name>
    <name evidence="7" type="ORF">Xinn_00991</name>
    <name evidence="8" type="ORF">XIS1_1270078</name>
</gene>
<evidence type="ECO:0000256" key="4">
    <source>
        <dbReference type="ARBA" id="ARBA00038138"/>
    </source>
</evidence>
<dbReference type="EMBL" id="NIBU01000008">
    <property type="protein sequence ID" value="PHM37317.1"/>
    <property type="molecule type" value="Genomic_DNA"/>
</dbReference>
<keyword evidence="2 5" id="KW-0732">Signal</keyword>
<dbReference type="InterPro" id="IPR036275">
    <property type="entry name" value="YdgH-like_sf"/>
</dbReference>
<dbReference type="SUPFAM" id="SSF159871">
    <property type="entry name" value="YdgH-like"/>
    <property type="match status" value="1"/>
</dbReference>
<dbReference type="EMBL" id="FTLG01000032">
    <property type="protein sequence ID" value="SIP71861.1"/>
    <property type="molecule type" value="Genomic_DNA"/>
</dbReference>
<dbReference type="InterPro" id="IPR010854">
    <property type="entry name" value="YdgH/BhsA/McbA-like_dom"/>
</dbReference>
<reference evidence="8" key="1">
    <citation type="submission" date="2016-12" db="EMBL/GenBank/DDBJ databases">
        <authorList>
            <person name="Song W.-J."/>
            <person name="Kurnit D.M."/>
        </authorList>
    </citation>
    <scope>NUCLEOTIDE SEQUENCE [LARGE SCALE GENOMIC DNA]</scope>
    <source>
        <strain evidence="8">HGB1681</strain>
    </source>
</reference>
<dbReference type="OrthoDB" id="6638089at2"/>
<dbReference type="GO" id="GO:0042597">
    <property type="term" value="C:periplasmic space"/>
    <property type="evidence" value="ECO:0007669"/>
    <property type="project" value="UniProtKB-SubCell"/>
</dbReference>
<organism evidence="8 9">
    <name type="scientific">Xenorhabdus innexi</name>
    <dbReference type="NCBI Taxonomy" id="290109"/>
    <lineage>
        <taxon>Bacteria</taxon>
        <taxon>Pseudomonadati</taxon>
        <taxon>Pseudomonadota</taxon>
        <taxon>Gammaproteobacteria</taxon>
        <taxon>Enterobacterales</taxon>
        <taxon>Morganellaceae</taxon>
        <taxon>Xenorhabdus</taxon>
    </lineage>
</organism>
<evidence type="ECO:0000256" key="2">
    <source>
        <dbReference type="ARBA" id="ARBA00022729"/>
    </source>
</evidence>
<evidence type="ECO:0000313" key="8">
    <source>
        <dbReference type="EMBL" id="SIP71861.1"/>
    </source>
</evidence>
<protein>
    <submittedName>
        <fullName evidence="8">Multiple stress resistance protein BhsA</fullName>
    </submittedName>
</protein>
<dbReference type="RefSeq" id="WP_086955163.1">
    <property type="nucleotide sequence ID" value="NZ_CAWNQC010000281.1"/>
</dbReference>